<organism evidence="1 2">
    <name type="scientific">Fusarium acuminatum</name>
    <dbReference type="NCBI Taxonomy" id="5515"/>
    <lineage>
        <taxon>Eukaryota</taxon>
        <taxon>Fungi</taxon>
        <taxon>Dikarya</taxon>
        <taxon>Ascomycota</taxon>
        <taxon>Pezizomycotina</taxon>
        <taxon>Sordariomycetes</taxon>
        <taxon>Hypocreomycetidae</taxon>
        <taxon>Hypocreales</taxon>
        <taxon>Nectriaceae</taxon>
        <taxon>Fusarium</taxon>
        <taxon>Fusarium tricinctum species complex</taxon>
    </lineage>
</organism>
<dbReference type="InterPro" id="IPR036291">
    <property type="entry name" value="NAD(P)-bd_dom_sf"/>
</dbReference>
<dbReference type="Proteomes" id="UP001489902">
    <property type="component" value="Chromosome 6"/>
</dbReference>
<evidence type="ECO:0000313" key="2">
    <source>
        <dbReference type="Proteomes" id="UP001489902"/>
    </source>
</evidence>
<dbReference type="PANTHER" id="PTHR14097:SF8">
    <property type="entry name" value="NAD(P)-BINDING DOMAIN-CONTAINING PROTEIN"/>
    <property type="match status" value="1"/>
</dbReference>
<evidence type="ECO:0008006" key="3">
    <source>
        <dbReference type="Google" id="ProtNLM"/>
    </source>
</evidence>
<dbReference type="Gene3D" id="3.40.50.720">
    <property type="entry name" value="NAD(P)-binding Rossmann-like Domain"/>
    <property type="match status" value="1"/>
</dbReference>
<keyword evidence="2" id="KW-1185">Reference proteome</keyword>
<dbReference type="SUPFAM" id="SSF51735">
    <property type="entry name" value="NAD(P)-binding Rossmann-fold domains"/>
    <property type="match status" value="1"/>
</dbReference>
<name>A0ABZ2X9D9_9HYPO</name>
<protein>
    <recommendedName>
        <fullName evidence="3">NAD(P)-binding domain-containing protein</fullName>
    </recommendedName>
</protein>
<reference evidence="1 2" key="1">
    <citation type="submission" date="2024-04" db="EMBL/GenBank/DDBJ databases">
        <title>Complete genome sequence of Fusarium acuminatum.</title>
        <authorList>
            <person name="Lan B."/>
        </authorList>
    </citation>
    <scope>NUCLEOTIDE SEQUENCE [LARGE SCALE GENOMIC DNA]</scope>
    <source>
        <strain evidence="1">1A</strain>
    </source>
</reference>
<dbReference type="EMBL" id="CP151265">
    <property type="protein sequence ID" value="WZH49481.1"/>
    <property type="molecule type" value="Genomic_DNA"/>
</dbReference>
<proteinExistence type="predicted"/>
<accession>A0ABZ2X9D9</accession>
<sequence length="246" mass="26936">MKLVIGGSTGYLGAEVVRQALSHPLITSVVALARRETHIPKGIDPQIAQSKFKSLICSDFKDYPQDVRSEISDADACIWVIAITPARSKTYSWEEVNKICFDYAVSAANTFAKLPRDGKHTPLRFLYVSGFNATQDPSKKPWFLGDYCVMRGRVEKSVLDRAHMSNGRMQACVAKPGLISPANIGIIRQAFQGIGNALFGLPHISIVEMAAAILDQTLHGFNKEVLSNEELTMVGQSALKALDKAE</sequence>
<gene>
    <name evidence="1" type="ORF">QYS62_010682</name>
</gene>
<evidence type="ECO:0000313" key="1">
    <source>
        <dbReference type="EMBL" id="WZH49481.1"/>
    </source>
</evidence>
<dbReference type="PANTHER" id="PTHR14097">
    <property type="entry name" value="OXIDOREDUCTASE HTATIP2"/>
    <property type="match status" value="1"/>
</dbReference>